<sequence>MKIIFIRHGIAEAYRENDKDRRLTLEGKIKLRENFKNLKERDFSNYKFLSSDYKRAVETAEILSQIINKKFFIKNFLGGVSTRELLEKLKMEKSENFILISHEPYISTWIYELTGKSLIVSRGTIHEIEI</sequence>
<dbReference type="Gene3D" id="3.40.50.1240">
    <property type="entry name" value="Phosphoglycerate mutase-like"/>
    <property type="match status" value="1"/>
</dbReference>
<proteinExistence type="predicted"/>
<dbReference type="EMBL" id="JAUSTN010000007">
    <property type="protein sequence ID" value="MDQ0275371.1"/>
    <property type="molecule type" value="Genomic_DNA"/>
</dbReference>
<evidence type="ECO:0000313" key="2">
    <source>
        <dbReference type="Proteomes" id="UP001236559"/>
    </source>
</evidence>
<evidence type="ECO:0000313" key="1">
    <source>
        <dbReference type="EMBL" id="MDQ0275371.1"/>
    </source>
</evidence>
<comment type="caution">
    <text evidence="1">The sequence shown here is derived from an EMBL/GenBank/DDBJ whole genome shotgun (WGS) entry which is preliminary data.</text>
</comment>
<dbReference type="CDD" id="cd07067">
    <property type="entry name" value="HP_PGM_like"/>
    <property type="match status" value="1"/>
</dbReference>
<dbReference type="InterPro" id="IPR013078">
    <property type="entry name" value="His_Pase_superF_clade-1"/>
</dbReference>
<keyword evidence="2" id="KW-1185">Reference proteome</keyword>
<organism evidence="1 2">
    <name type="scientific">Peptoniphilus koenoeneniae</name>
    <dbReference type="NCBI Taxonomy" id="507751"/>
    <lineage>
        <taxon>Bacteria</taxon>
        <taxon>Bacillati</taxon>
        <taxon>Bacillota</taxon>
        <taxon>Tissierellia</taxon>
        <taxon>Tissierellales</taxon>
        <taxon>Peptoniphilaceae</taxon>
        <taxon>Peptoniphilus</taxon>
    </lineage>
</organism>
<reference evidence="1 2" key="1">
    <citation type="submission" date="2023-07" db="EMBL/GenBank/DDBJ databases">
        <title>Genomic Encyclopedia of Type Strains, Phase IV (KMG-IV): sequencing the most valuable type-strain genomes for metagenomic binning, comparative biology and taxonomic classification.</title>
        <authorList>
            <person name="Goeker M."/>
        </authorList>
    </citation>
    <scope>NUCLEOTIDE SEQUENCE [LARGE SCALE GENOMIC DNA]</scope>
    <source>
        <strain evidence="1 2">DSM 22616</strain>
    </source>
</reference>
<dbReference type="RefSeq" id="WP_307495242.1">
    <property type="nucleotide sequence ID" value="NZ_JAUSTN010000007.1"/>
</dbReference>
<dbReference type="InterPro" id="IPR029033">
    <property type="entry name" value="His_PPase_superfam"/>
</dbReference>
<protein>
    <submittedName>
        <fullName evidence="1">Phosphohistidine phosphatase</fullName>
        <ecNumber evidence="1">3.1.3.-</ecNumber>
    </submittedName>
</protein>
<accession>A0ABU0AVS8</accession>
<gene>
    <name evidence="1" type="ORF">J2S72_001398</name>
</gene>
<name>A0ABU0AVS8_9FIRM</name>
<dbReference type="EC" id="3.1.3.-" evidence="1"/>
<dbReference type="Proteomes" id="UP001236559">
    <property type="component" value="Unassembled WGS sequence"/>
</dbReference>
<keyword evidence="1" id="KW-0378">Hydrolase</keyword>
<dbReference type="GO" id="GO:0016787">
    <property type="term" value="F:hydrolase activity"/>
    <property type="evidence" value="ECO:0007669"/>
    <property type="project" value="UniProtKB-KW"/>
</dbReference>
<dbReference type="Pfam" id="PF00300">
    <property type="entry name" value="His_Phos_1"/>
    <property type="match status" value="1"/>
</dbReference>
<dbReference type="SUPFAM" id="SSF53254">
    <property type="entry name" value="Phosphoglycerate mutase-like"/>
    <property type="match status" value="1"/>
</dbReference>